<evidence type="ECO:0000256" key="2">
    <source>
        <dbReference type="SAM" id="Phobius"/>
    </source>
</evidence>
<organism evidence="3 4">
    <name type="scientific">Streptomyces noboritoensis</name>
    <dbReference type="NCBI Taxonomy" id="67337"/>
    <lineage>
        <taxon>Bacteria</taxon>
        <taxon>Bacillati</taxon>
        <taxon>Actinomycetota</taxon>
        <taxon>Actinomycetes</taxon>
        <taxon>Kitasatosporales</taxon>
        <taxon>Streptomycetaceae</taxon>
        <taxon>Streptomyces</taxon>
    </lineage>
</organism>
<dbReference type="InterPro" id="IPR038468">
    <property type="entry name" value="MmpS_C"/>
</dbReference>
<keyword evidence="2" id="KW-0812">Transmembrane</keyword>
<dbReference type="Gene3D" id="2.60.40.2880">
    <property type="entry name" value="MmpS1-5, C-terminal soluble domain"/>
    <property type="match status" value="1"/>
</dbReference>
<feature type="region of interest" description="Disordered" evidence="1">
    <location>
        <begin position="1"/>
        <end position="21"/>
    </location>
</feature>
<gene>
    <name evidence="3" type="ORF">ACFH04_12660</name>
</gene>
<keyword evidence="4" id="KW-1185">Reference proteome</keyword>
<proteinExistence type="predicted"/>
<comment type="caution">
    <text evidence="3">The sequence shown here is derived from an EMBL/GenBank/DDBJ whole genome shotgun (WGS) entry which is preliminary data.</text>
</comment>
<evidence type="ECO:0000313" key="4">
    <source>
        <dbReference type="Proteomes" id="UP001589887"/>
    </source>
</evidence>
<dbReference type="RefSeq" id="WP_394318863.1">
    <property type="nucleotide sequence ID" value="NZ_JBHMQV010000009.1"/>
</dbReference>
<evidence type="ECO:0000313" key="3">
    <source>
        <dbReference type="EMBL" id="MFC0844550.1"/>
    </source>
</evidence>
<protein>
    <recommendedName>
        <fullName evidence="5">MmpS family membrane protein</fullName>
    </recommendedName>
</protein>
<name>A0ABV6TJ79_9ACTN</name>
<feature type="transmembrane region" description="Helical" evidence="2">
    <location>
        <begin position="27"/>
        <end position="50"/>
    </location>
</feature>
<evidence type="ECO:0008006" key="5">
    <source>
        <dbReference type="Google" id="ProtNLM"/>
    </source>
</evidence>
<reference evidence="3 4" key="1">
    <citation type="submission" date="2024-09" db="EMBL/GenBank/DDBJ databases">
        <authorList>
            <person name="Sun Q."/>
            <person name="Mori K."/>
        </authorList>
    </citation>
    <scope>NUCLEOTIDE SEQUENCE [LARGE SCALE GENOMIC DNA]</scope>
    <source>
        <strain evidence="3 4">JCM 4557</strain>
    </source>
</reference>
<accession>A0ABV6TJ79</accession>
<dbReference type="Proteomes" id="UP001589887">
    <property type="component" value="Unassembled WGS sequence"/>
</dbReference>
<keyword evidence="2" id="KW-1133">Transmembrane helix</keyword>
<dbReference type="EMBL" id="JBHMQV010000009">
    <property type="protein sequence ID" value="MFC0844550.1"/>
    <property type="molecule type" value="Genomic_DNA"/>
</dbReference>
<keyword evidence="2" id="KW-0472">Membrane</keyword>
<evidence type="ECO:0000256" key="1">
    <source>
        <dbReference type="SAM" id="MobiDB-lite"/>
    </source>
</evidence>
<sequence>MNEPREPGVGGPGQWGPRPQPRRRRRWPWVLLVIALLLAGGCAAVFALFANEVSKESEKTVTIRYEVTGRARDVLITYSIWHGGDESQNQVNGVTLPWSKQVEAKGVLKGGTLTVTLSSEGGNATCSVTVGDGTPKTATASGAFASASCSDF</sequence>